<keyword evidence="4 5" id="KW-0413">Isomerase</keyword>
<proteinExistence type="inferred from homology"/>
<evidence type="ECO:0000256" key="1">
    <source>
        <dbReference type="ARBA" id="ARBA00002388"/>
    </source>
</evidence>
<dbReference type="InterPro" id="IPR020892">
    <property type="entry name" value="Cyclophilin-type_PPIase_CS"/>
</dbReference>
<organism evidence="7 8">
    <name type="scientific">Candidatus Thermochlorobacter aerophilus</name>
    <dbReference type="NCBI Taxonomy" id="1868324"/>
    <lineage>
        <taxon>Bacteria</taxon>
        <taxon>Pseudomonadati</taxon>
        <taxon>Chlorobiota</taxon>
        <taxon>Chlorobiia</taxon>
        <taxon>Chlorobiales</taxon>
        <taxon>Candidatus Thermochlorobacteriaceae</taxon>
        <taxon>Candidatus Thermochlorobacter</taxon>
    </lineage>
</organism>
<evidence type="ECO:0000256" key="2">
    <source>
        <dbReference type="ARBA" id="ARBA00007365"/>
    </source>
</evidence>
<evidence type="ECO:0000313" key="7">
    <source>
        <dbReference type="EMBL" id="RFM25257.1"/>
    </source>
</evidence>
<reference evidence="7 8" key="1">
    <citation type="journal article" date="2011" name="ISME J.">
        <title>Community ecology of hot spring cyanobacterial mats: predominant populations and their functional potential.</title>
        <authorList>
            <person name="Klatt C.G."/>
            <person name="Wood J.M."/>
            <person name="Rusch D.B."/>
            <person name="Bateson M.M."/>
            <person name="Hamamura N."/>
            <person name="Heidelberg J.F."/>
            <person name="Grossman A.R."/>
            <person name="Bhaya D."/>
            <person name="Cohan F.M."/>
            <person name="Kuhl M."/>
            <person name="Bryant D.A."/>
            <person name="Ward D.M."/>
        </authorList>
    </citation>
    <scope>NUCLEOTIDE SEQUENCE [LARGE SCALE GENOMIC DNA]</scope>
    <source>
        <strain evidence="7">OS</strain>
    </source>
</reference>
<dbReference type="PROSITE" id="PS50072">
    <property type="entry name" value="CSA_PPIASE_2"/>
    <property type="match status" value="1"/>
</dbReference>
<evidence type="ECO:0000313" key="8">
    <source>
        <dbReference type="Proteomes" id="UP000266389"/>
    </source>
</evidence>
<feature type="domain" description="PPIase cyclophilin-type" evidence="6">
    <location>
        <begin position="8"/>
        <end position="163"/>
    </location>
</feature>
<dbReference type="EC" id="5.2.1.8" evidence="5"/>
<keyword evidence="3 5" id="KW-0697">Rotamase</keyword>
<dbReference type="EMBL" id="PHFL01000007">
    <property type="protein sequence ID" value="RFM25257.1"/>
    <property type="molecule type" value="Genomic_DNA"/>
</dbReference>
<dbReference type="AlphaFoldDB" id="A0A395M3B2"/>
<dbReference type="InterPro" id="IPR002130">
    <property type="entry name" value="Cyclophilin-type_PPIase_dom"/>
</dbReference>
<dbReference type="Proteomes" id="UP000266389">
    <property type="component" value="Unassembled WGS sequence"/>
</dbReference>
<sequence>MPLQFLIETTLGNITVELFDDTPLHRDNFAKLVAEKYYDGLRFHRVIKDFVIQGGDPLSRDESKRMLHGTGGPNYRIPAEIKHPNKRGTIAAARDNNPQKASSGSQFYINLRDNFFLDDPVRAGYTVFGKVISGMDVADRISIVPKDARDNPLTPVTMTIRAITPAM</sequence>
<comment type="caution">
    <text evidence="7">The sequence shown here is derived from an EMBL/GenBank/DDBJ whole genome shotgun (WGS) entry which is preliminary data.</text>
</comment>
<dbReference type="PRINTS" id="PR00153">
    <property type="entry name" value="CSAPPISMRASE"/>
</dbReference>
<protein>
    <recommendedName>
        <fullName evidence="5">Peptidyl-prolyl cis-trans isomerase</fullName>
        <shortName evidence="5">PPIase</shortName>
        <ecNumber evidence="5">5.2.1.8</ecNumber>
    </recommendedName>
</protein>
<dbReference type="Pfam" id="PF00160">
    <property type="entry name" value="Pro_isomerase"/>
    <property type="match status" value="1"/>
</dbReference>
<dbReference type="GO" id="GO:0003755">
    <property type="term" value="F:peptidyl-prolyl cis-trans isomerase activity"/>
    <property type="evidence" value="ECO:0007669"/>
    <property type="project" value="UniProtKB-UniRule"/>
</dbReference>
<dbReference type="CDD" id="cd00317">
    <property type="entry name" value="cyclophilin"/>
    <property type="match status" value="1"/>
</dbReference>
<gene>
    <name evidence="7" type="ORF">D0433_01130</name>
</gene>
<dbReference type="InterPro" id="IPR044666">
    <property type="entry name" value="Cyclophilin_A-like"/>
</dbReference>
<evidence type="ECO:0000256" key="5">
    <source>
        <dbReference type="RuleBase" id="RU363019"/>
    </source>
</evidence>
<comment type="similarity">
    <text evidence="2 5">Belongs to the cyclophilin-type PPIase family.</text>
</comment>
<dbReference type="SUPFAM" id="SSF50891">
    <property type="entry name" value="Cyclophilin-like"/>
    <property type="match status" value="1"/>
</dbReference>
<evidence type="ECO:0000256" key="3">
    <source>
        <dbReference type="ARBA" id="ARBA00023110"/>
    </source>
</evidence>
<dbReference type="GO" id="GO:0006457">
    <property type="term" value="P:protein folding"/>
    <property type="evidence" value="ECO:0007669"/>
    <property type="project" value="InterPro"/>
</dbReference>
<accession>A0A395M3B2</accession>
<dbReference type="PROSITE" id="PS00170">
    <property type="entry name" value="CSA_PPIASE_1"/>
    <property type="match status" value="1"/>
</dbReference>
<dbReference type="PANTHER" id="PTHR45625">
    <property type="entry name" value="PEPTIDYL-PROLYL CIS-TRANS ISOMERASE-RELATED"/>
    <property type="match status" value="1"/>
</dbReference>
<evidence type="ECO:0000256" key="4">
    <source>
        <dbReference type="ARBA" id="ARBA00023235"/>
    </source>
</evidence>
<evidence type="ECO:0000259" key="6">
    <source>
        <dbReference type="PROSITE" id="PS50072"/>
    </source>
</evidence>
<name>A0A395M3B2_9BACT</name>
<dbReference type="InterPro" id="IPR024936">
    <property type="entry name" value="Cyclophilin-type_PPIase"/>
</dbReference>
<dbReference type="PANTHER" id="PTHR45625:SF4">
    <property type="entry name" value="PEPTIDYLPROLYL ISOMERASE DOMAIN AND WD REPEAT-CONTAINING PROTEIN 1"/>
    <property type="match status" value="1"/>
</dbReference>
<dbReference type="PIRSF" id="PIRSF001467">
    <property type="entry name" value="Peptidylpro_ismrse"/>
    <property type="match status" value="1"/>
</dbReference>
<dbReference type="InterPro" id="IPR029000">
    <property type="entry name" value="Cyclophilin-like_dom_sf"/>
</dbReference>
<comment type="catalytic activity">
    <reaction evidence="5">
        <text>[protein]-peptidylproline (omega=180) = [protein]-peptidylproline (omega=0)</text>
        <dbReference type="Rhea" id="RHEA:16237"/>
        <dbReference type="Rhea" id="RHEA-COMP:10747"/>
        <dbReference type="Rhea" id="RHEA-COMP:10748"/>
        <dbReference type="ChEBI" id="CHEBI:83833"/>
        <dbReference type="ChEBI" id="CHEBI:83834"/>
        <dbReference type="EC" id="5.2.1.8"/>
    </reaction>
</comment>
<comment type="function">
    <text evidence="1 5">PPIases accelerate the folding of proteins. It catalyzes the cis-trans isomerization of proline imidic peptide bonds in oligopeptides.</text>
</comment>
<dbReference type="Gene3D" id="2.40.100.10">
    <property type="entry name" value="Cyclophilin-like"/>
    <property type="match status" value="1"/>
</dbReference>